<organism evidence="1">
    <name type="scientific">Athelia psychrophila</name>
    <dbReference type="NCBI Taxonomy" id="1759441"/>
    <lineage>
        <taxon>Eukaryota</taxon>
        <taxon>Fungi</taxon>
        <taxon>Dikarya</taxon>
        <taxon>Basidiomycota</taxon>
        <taxon>Agaricomycotina</taxon>
        <taxon>Agaricomycetes</taxon>
        <taxon>Agaricomycetidae</taxon>
        <taxon>Atheliales</taxon>
        <taxon>Atheliaceae</taxon>
        <taxon>Athelia</taxon>
    </lineage>
</organism>
<evidence type="ECO:0000313" key="1">
    <source>
        <dbReference type="EMBL" id="KZP22250.1"/>
    </source>
</evidence>
<reference evidence="1" key="1">
    <citation type="journal article" date="2016" name="Mol. Biol. Evol.">
        <title>Comparative Genomics of Early-Diverging Mushroom-Forming Fungi Provides Insights into the Origins of Lignocellulose Decay Capabilities.</title>
        <authorList>
            <person name="Nagy L.G."/>
            <person name="Riley R."/>
            <person name="Tritt A."/>
            <person name="Adam C."/>
            <person name="Daum C."/>
            <person name="Floudas D."/>
            <person name="Sun H."/>
            <person name="Yadav J.S."/>
            <person name="Pangilinan J."/>
            <person name="Larsson K.H."/>
            <person name="Matsuura K."/>
            <person name="Barry K."/>
            <person name="Labutti K."/>
            <person name="Kuo R."/>
            <person name="Ohm R.A."/>
            <person name="Bhattacharya S.S."/>
            <person name="Shirouzu T."/>
            <person name="Yoshinaga Y."/>
            <person name="Martin F.M."/>
            <person name="Grigoriev I.V."/>
            <person name="Hibbett D.S."/>
        </authorList>
    </citation>
    <scope>NUCLEOTIDE SEQUENCE [LARGE SCALE GENOMIC DNA]</scope>
    <source>
        <strain evidence="1">CBS 109695</strain>
    </source>
</reference>
<dbReference type="EMBL" id="KV417541">
    <property type="protein sequence ID" value="KZP22250.1"/>
    <property type="molecule type" value="Genomic_DNA"/>
</dbReference>
<protein>
    <submittedName>
        <fullName evidence="1">Uncharacterized protein</fullName>
    </submittedName>
</protein>
<gene>
    <name evidence="1" type="ORF">FIBSPDRAFT_1043721</name>
</gene>
<sequence>MFLHSRRCARFHQQRLKLSIGPLISLTSGGSPPRFGSPCNTFVPPPLSCCCCYKCKVQATFSVTSVVCPLYIYIAIQLILLTSSDPHLTYRFRESQRYPWNRCSSAASCGSGAG</sequence>
<proteinExistence type="predicted"/>
<accession>A0A166KU05</accession>
<name>A0A166KU05_9AGAM</name>
<dbReference type="AlphaFoldDB" id="A0A166KU05"/>